<evidence type="ECO:0008006" key="4">
    <source>
        <dbReference type="Google" id="ProtNLM"/>
    </source>
</evidence>
<accession>A0A168QJL0</accession>
<dbReference type="InterPro" id="IPR051726">
    <property type="entry name" value="Chitin_Synth_Reg"/>
</dbReference>
<keyword evidence="1" id="KW-0677">Repeat</keyword>
<evidence type="ECO:0000313" key="2">
    <source>
        <dbReference type="EMBL" id="SAM04880.1"/>
    </source>
</evidence>
<dbReference type="Proteomes" id="UP000078561">
    <property type="component" value="Unassembled WGS sequence"/>
</dbReference>
<evidence type="ECO:0000313" key="3">
    <source>
        <dbReference type="Proteomes" id="UP000078561"/>
    </source>
</evidence>
<dbReference type="Gene3D" id="1.25.40.10">
    <property type="entry name" value="Tetratricopeptide repeat domain"/>
    <property type="match status" value="2"/>
</dbReference>
<dbReference type="OrthoDB" id="272077at2759"/>
<dbReference type="AlphaFoldDB" id="A0A168QJL0"/>
<dbReference type="InterPro" id="IPR011990">
    <property type="entry name" value="TPR-like_helical_dom_sf"/>
</dbReference>
<dbReference type="InterPro" id="IPR006597">
    <property type="entry name" value="Sel1-like"/>
</dbReference>
<dbReference type="PANTHER" id="PTHR46430:SF1">
    <property type="entry name" value="CHITIN SYNTHASE REGULATOR SKT5-RELATED"/>
    <property type="match status" value="1"/>
</dbReference>
<dbReference type="SMART" id="SM00671">
    <property type="entry name" value="SEL1"/>
    <property type="match status" value="7"/>
</dbReference>
<dbReference type="PANTHER" id="PTHR46430">
    <property type="entry name" value="PROTEIN SKT5-RELATED"/>
    <property type="match status" value="1"/>
</dbReference>
<gene>
    <name evidence="2" type="primary">ABSGL_10746.1 scaffold 12033</name>
</gene>
<dbReference type="EMBL" id="LT554417">
    <property type="protein sequence ID" value="SAM04880.1"/>
    <property type="molecule type" value="Genomic_DNA"/>
</dbReference>
<dbReference type="InParanoid" id="A0A168QJL0"/>
<evidence type="ECO:0000256" key="1">
    <source>
        <dbReference type="ARBA" id="ARBA00022737"/>
    </source>
</evidence>
<dbReference type="SUPFAM" id="SSF81901">
    <property type="entry name" value="HCP-like"/>
    <property type="match status" value="1"/>
</dbReference>
<name>A0A168QJL0_ABSGL</name>
<dbReference type="Pfam" id="PF08238">
    <property type="entry name" value="Sel1"/>
    <property type="match status" value="7"/>
</dbReference>
<organism evidence="2">
    <name type="scientific">Absidia glauca</name>
    <name type="common">Pin mould</name>
    <dbReference type="NCBI Taxonomy" id="4829"/>
    <lineage>
        <taxon>Eukaryota</taxon>
        <taxon>Fungi</taxon>
        <taxon>Fungi incertae sedis</taxon>
        <taxon>Mucoromycota</taxon>
        <taxon>Mucoromycotina</taxon>
        <taxon>Mucoromycetes</taxon>
        <taxon>Mucorales</taxon>
        <taxon>Cunninghamellaceae</taxon>
        <taxon>Absidia</taxon>
    </lineage>
</organism>
<proteinExistence type="predicted"/>
<dbReference type="STRING" id="4829.A0A168QJL0"/>
<protein>
    <recommendedName>
        <fullName evidence="4">HCP-like protein</fullName>
    </recommendedName>
</protein>
<sequence length="477" mass="52505">MDGSQRRRSMAFSSILPAVYSQRFTLAKQDGSSKPATLSLPPKSYSFLKQPSLSMMEARSGMLQHPARSLSTSTTETMTTTTSSTLVPSSGNGGLPVLHLDHSHLQPGHRASLLSHADAIDLYQQNCKKTHHPEMICDFALFLIDAGAALLENDGNRMQYLHRAEKLLKQLAARGHPAPHYHLGILYMSGLMKKGKQQLSKAFPYFLQAAKLHHQDACFRVAKCYEDGMGCSKDLKKAGQYYTKSALLYHPGGMFRLGVAKMNGDLGVALDPEEGLEWLERSMEVATKDYPHAVHELGLLHESGGGRSMMMLVAVDLGYALQLYIQAADQFGYAPSAYRLGECYEHGQLGCEVDLALAIHYYTMAAQSNHAEACFALASWYLVGVPLVLTVSEYDAYVWAKRAAERGCVKAEYAMGYFTQVGIGCPADREVAKAWYMKAAQHGNPCAIHRLQNRFSPATSGLSFVKLMKSRSGCLIM</sequence>
<keyword evidence="3" id="KW-1185">Reference proteome</keyword>
<reference evidence="2" key="1">
    <citation type="submission" date="2016-04" db="EMBL/GenBank/DDBJ databases">
        <authorList>
            <person name="Evans L.H."/>
            <person name="Alamgir A."/>
            <person name="Owens N."/>
            <person name="Weber N.D."/>
            <person name="Virtaneva K."/>
            <person name="Barbian K."/>
            <person name="Babar A."/>
            <person name="Rosenke K."/>
        </authorList>
    </citation>
    <scope>NUCLEOTIDE SEQUENCE [LARGE SCALE GENOMIC DNA]</scope>
    <source>
        <strain evidence="2">CBS 101.48</strain>
    </source>
</reference>